<organism evidence="4 5">
    <name type="scientific">Variovorax ginsengisoli</name>
    <dbReference type="NCBI Taxonomy" id="363844"/>
    <lineage>
        <taxon>Bacteria</taxon>
        <taxon>Pseudomonadati</taxon>
        <taxon>Pseudomonadota</taxon>
        <taxon>Betaproteobacteria</taxon>
        <taxon>Burkholderiales</taxon>
        <taxon>Comamonadaceae</taxon>
        <taxon>Variovorax</taxon>
    </lineage>
</organism>
<protein>
    <submittedName>
        <fullName evidence="4">Glyoxylate/hydroxypyruvate reductase A</fullName>
    </submittedName>
</protein>
<reference evidence="4" key="1">
    <citation type="submission" date="2023-06" db="EMBL/GenBank/DDBJ databases">
        <authorList>
            <person name="Jiang Y."/>
            <person name="Liu Q."/>
        </authorList>
    </citation>
    <scope>NUCLEOTIDE SEQUENCE</scope>
    <source>
        <strain evidence="4">CGMCC 1.12090</strain>
    </source>
</reference>
<proteinExistence type="predicted"/>
<dbReference type="InterPro" id="IPR036291">
    <property type="entry name" value="NAD(P)-bd_dom_sf"/>
</dbReference>
<dbReference type="RefSeq" id="WP_301816121.1">
    <property type="nucleotide sequence ID" value="NZ_JAUJZH010000046.1"/>
</dbReference>
<keyword evidence="1" id="KW-0560">Oxidoreductase</keyword>
<dbReference type="PANTHER" id="PTHR43333:SF1">
    <property type="entry name" value="D-ISOMER SPECIFIC 2-HYDROXYACID DEHYDROGENASE NAD-BINDING DOMAIN-CONTAINING PROTEIN"/>
    <property type="match status" value="1"/>
</dbReference>
<comment type="caution">
    <text evidence="4">The sequence shown here is derived from an EMBL/GenBank/DDBJ whole genome shotgun (WGS) entry which is preliminary data.</text>
</comment>
<dbReference type="Pfam" id="PF02826">
    <property type="entry name" value="2-Hacid_dh_C"/>
    <property type="match status" value="1"/>
</dbReference>
<keyword evidence="2" id="KW-0520">NAD</keyword>
<accession>A0ABT8SJF1</accession>
<evidence type="ECO:0000259" key="3">
    <source>
        <dbReference type="Pfam" id="PF02826"/>
    </source>
</evidence>
<evidence type="ECO:0000313" key="5">
    <source>
        <dbReference type="Proteomes" id="UP001169027"/>
    </source>
</evidence>
<keyword evidence="5" id="KW-1185">Reference proteome</keyword>
<dbReference type="EMBL" id="JAUKVY010000046">
    <property type="protein sequence ID" value="MDO1537681.1"/>
    <property type="molecule type" value="Genomic_DNA"/>
</dbReference>
<dbReference type="SUPFAM" id="SSF51735">
    <property type="entry name" value="NAD(P)-binding Rossmann-fold domains"/>
    <property type="match status" value="1"/>
</dbReference>
<gene>
    <name evidence="4" type="ORF">Q2T77_36130</name>
</gene>
<dbReference type="Gene3D" id="3.40.50.720">
    <property type="entry name" value="NAD(P)-binding Rossmann-like Domain"/>
    <property type="match status" value="2"/>
</dbReference>
<sequence length="311" mass="34178">MGTTTFLYKSDPVRGRQWAEVFRRRAPEIDFRIWPDVGDAAQVRFLAAWEPPQDLAERFPNLEVLFSSGAGVDQFDFATLPPALPVVRMVEPGIVRGMVEYVTHAVLGLHRDMPRYRRQQQEAQWSPLPVRSADERRVGVLGLGSLGQAVLAQLVGLGFDCAGWSRSRHAVNGVQCHAGADELPSFLARTEILVCLLPLTDSTRGFLDARLFSMLPEGAGLVHVGRGPQLIDTDLLAALASGQIGDAVLDVTEPEPLPPAHAFWRHPNVQLTPHIASMTQPLSAAEVVLDNLRRFEASEPMIGLVDRARGY</sequence>
<dbReference type="SUPFAM" id="SSF52283">
    <property type="entry name" value="Formate/glycerate dehydrogenase catalytic domain-like"/>
    <property type="match status" value="1"/>
</dbReference>
<evidence type="ECO:0000313" key="4">
    <source>
        <dbReference type="EMBL" id="MDO1537681.1"/>
    </source>
</evidence>
<evidence type="ECO:0000256" key="1">
    <source>
        <dbReference type="ARBA" id="ARBA00023002"/>
    </source>
</evidence>
<feature type="domain" description="D-isomer specific 2-hydroxyacid dehydrogenase NAD-binding" evidence="3">
    <location>
        <begin position="105"/>
        <end position="276"/>
    </location>
</feature>
<dbReference type="InterPro" id="IPR006140">
    <property type="entry name" value="D-isomer_DH_NAD-bd"/>
</dbReference>
<evidence type="ECO:0000256" key="2">
    <source>
        <dbReference type="ARBA" id="ARBA00023027"/>
    </source>
</evidence>
<dbReference type="Proteomes" id="UP001169027">
    <property type="component" value="Unassembled WGS sequence"/>
</dbReference>
<dbReference type="CDD" id="cd12164">
    <property type="entry name" value="GDH_like_2"/>
    <property type="match status" value="1"/>
</dbReference>
<name>A0ABT8SJF1_9BURK</name>
<dbReference type="PANTHER" id="PTHR43333">
    <property type="entry name" value="2-HACID_DH_C DOMAIN-CONTAINING PROTEIN"/>
    <property type="match status" value="1"/>
</dbReference>